<gene>
    <name evidence="1" type="ORF">SAMN06272739_3925</name>
</gene>
<sequence>MVSAESSAMRDVVARVRPVLEEAGFRKRRHTFNRTVEPGLVQTITYRMGPYDPPGLVEIPGLRENLYGLFSVHLGIFIEEAWRLDLGRFGPDGPPVVKDWVNDHDCQLRRLVDNPAGEAINHMWPLDDPGVGPAMVDLLVGDVLAWFDRFGSRTAILAELEAAPTSSYEISGEGPDRLLATRMLLGPGEQQRAQELFDDWVADCLTRLASEPHLSGHLDYLTTFAAHVGLRMHPVEQER</sequence>
<evidence type="ECO:0008006" key="3">
    <source>
        <dbReference type="Google" id="ProtNLM"/>
    </source>
</evidence>
<dbReference type="RefSeq" id="WP_097185600.1">
    <property type="nucleotide sequence ID" value="NZ_OCNK01000005.1"/>
</dbReference>
<evidence type="ECO:0000313" key="2">
    <source>
        <dbReference type="Proteomes" id="UP000219482"/>
    </source>
</evidence>
<dbReference type="OrthoDB" id="5185005at2"/>
<evidence type="ECO:0000313" key="1">
    <source>
        <dbReference type="EMBL" id="SOE02962.1"/>
    </source>
</evidence>
<dbReference type="AlphaFoldDB" id="A0A286H5J1"/>
<protein>
    <recommendedName>
        <fullName evidence="3">DUF4304 domain-containing protein</fullName>
    </recommendedName>
</protein>
<dbReference type="EMBL" id="OCNK01000005">
    <property type="protein sequence ID" value="SOE02962.1"/>
    <property type="molecule type" value="Genomic_DNA"/>
</dbReference>
<dbReference type="Proteomes" id="UP000219482">
    <property type="component" value="Unassembled WGS sequence"/>
</dbReference>
<reference evidence="2" key="1">
    <citation type="submission" date="2017-09" db="EMBL/GenBank/DDBJ databases">
        <authorList>
            <person name="Varghese N."/>
            <person name="Submissions S."/>
        </authorList>
    </citation>
    <scope>NUCLEOTIDE SEQUENCE [LARGE SCALE GENOMIC DNA]</scope>
    <source>
        <strain evidence="2">DSM 44270</strain>
    </source>
</reference>
<name>A0A286H5J1_9ACTN</name>
<accession>A0A286H5J1</accession>
<keyword evidence="2" id="KW-1185">Reference proteome</keyword>
<organism evidence="1 2">
    <name type="scientific">Blastococcus haudaquaticus</name>
    <dbReference type="NCBI Taxonomy" id="1938745"/>
    <lineage>
        <taxon>Bacteria</taxon>
        <taxon>Bacillati</taxon>
        <taxon>Actinomycetota</taxon>
        <taxon>Actinomycetes</taxon>
        <taxon>Geodermatophilales</taxon>
        <taxon>Geodermatophilaceae</taxon>
        <taxon>Blastococcus</taxon>
    </lineage>
</organism>
<proteinExistence type="predicted"/>